<gene>
    <name evidence="4" type="ORF">IAC06_03805</name>
</gene>
<dbReference type="InterPro" id="IPR036271">
    <property type="entry name" value="Tet_transcr_reg_TetR-rel_C_sf"/>
</dbReference>
<keyword evidence="1 2" id="KW-0238">DNA-binding</keyword>
<comment type="caution">
    <text evidence="4">The sequence shown here is derived from an EMBL/GenBank/DDBJ whole genome shotgun (WGS) entry which is preliminary data.</text>
</comment>
<evidence type="ECO:0000259" key="3">
    <source>
        <dbReference type="PROSITE" id="PS50977"/>
    </source>
</evidence>
<dbReference type="Gene3D" id="1.10.357.10">
    <property type="entry name" value="Tetracycline Repressor, domain 2"/>
    <property type="match status" value="1"/>
</dbReference>
<feature type="DNA-binding region" description="H-T-H motif" evidence="2">
    <location>
        <begin position="33"/>
        <end position="52"/>
    </location>
</feature>
<dbReference type="PROSITE" id="PS01081">
    <property type="entry name" value="HTH_TETR_1"/>
    <property type="match status" value="1"/>
</dbReference>
<organism evidence="4 5">
    <name type="scientific">Candidatus Cryptobacteroides intestinavium</name>
    <dbReference type="NCBI Taxonomy" id="2840766"/>
    <lineage>
        <taxon>Bacteria</taxon>
        <taxon>Pseudomonadati</taxon>
        <taxon>Bacteroidota</taxon>
        <taxon>Bacteroidia</taxon>
        <taxon>Bacteroidales</taxon>
        <taxon>Candidatus Cryptobacteroides</taxon>
    </lineage>
</organism>
<accession>A0A9D9HHY5</accession>
<dbReference type="Proteomes" id="UP000823661">
    <property type="component" value="Unassembled WGS sequence"/>
</dbReference>
<dbReference type="AlphaFoldDB" id="A0A9D9HHY5"/>
<dbReference type="GO" id="GO:0003677">
    <property type="term" value="F:DNA binding"/>
    <property type="evidence" value="ECO:0007669"/>
    <property type="project" value="UniProtKB-UniRule"/>
</dbReference>
<proteinExistence type="predicted"/>
<dbReference type="InterPro" id="IPR009057">
    <property type="entry name" value="Homeodomain-like_sf"/>
</dbReference>
<evidence type="ECO:0000256" key="1">
    <source>
        <dbReference type="ARBA" id="ARBA00023125"/>
    </source>
</evidence>
<name>A0A9D9HHY5_9BACT</name>
<reference evidence="4" key="2">
    <citation type="journal article" date="2021" name="PeerJ">
        <title>Extensive microbial diversity within the chicken gut microbiome revealed by metagenomics and culture.</title>
        <authorList>
            <person name="Gilroy R."/>
            <person name="Ravi A."/>
            <person name="Getino M."/>
            <person name="Pursley I."/>
            <person name="Horton D.L."/>
            <person name="Alikhan N.F."/>
            <person name="Baker D."/>
            <person name="Gharbi K."/>
            <person name="Hall N."/>
            <person name="Watson M."/>
            <person name="Adriaenssens E.M."/>
            <person name="Foster-Nyarko E."/>
            <person name="Jarju S."/>
            <person name="Secka A."/>
            <person name="Antonio M."/>
            <person name="Oren A."/>
            <person name="Chaudhuri R.R."/>
            <person name="La Ragione R."/>
            <person name="Hildebrand F."/>
            <person name="Pallen M.J."/>
        </authorList>
    </citation>
    <scope>NUCLEOTIDE SEQUENCE</scope>
    <source>
        <strain evidence="4">B1-20833</strain>
    </source>
</reference>
<dbReference type="InterPro" id="IPR001647">
    <property type="entry name" value="HTH_TetR"/>
</dbReference>
<dbReference type="PANTHER" id="PTHR43479">
    <property type="entry name" value="ACREF/ENVCD OPERON REPRESSOR-RELATED"/>
    <property type="match status" value="1"/>
</dbReference>
<dbReference type="SUPFAM" id="SSF46689">
    <property type="entry name" value="Homeodomain-like"/>
    <property type="match status" value="1"/>
</dbReference>
<sequence length="221" mass="25550">MRIGKDREKNSTEQAIMSAAEELFLENGYNLTTTTMIARKAGVTHAMLHYYFRTKEHIFIKVLDKNLKELLDSFQTVMKKDAPFWESLKTGISTHFDFLAAHPRLPGFLYDTVRFNPELIAGYRGRIRDTLRKIIGFHYRLVQEEIDRGRITPIDPGQLIIDITTLNLSSFMLIPAAGRLFGDISPDRLDEMLASRKDEIIRLIRARLYGDIEKQDKSKDN</sequence>
<feature type="domain" description="HTH tetR-type" evidence="3">
    <location>
        <begin position="10"/>
        <end position="70"/>
    </location>
</feature>
<dbReference type="EMBL" id="JADIMI010000035">
    <property type="protein sequence ID" value="MBO8451994.1"/>
    <property type="molecule type" value="Genomic_DNA"/>
</dbReference>
<dbReference type="PRINTS" id="PR00455">
    <property type="entry name" value="HTHTETR"/>
</dbReference>
<dbReference type="PROSITE" id="PS50977">
    <property type="entry name" value="HTH_TETR_2"/>
    <property type="match status" value="1"/>
</dbReference>
<evidence type="ECO:0000256" key="2">
    <source>
        <dbReference type="PROSITE-ProRule" id="PRU00335"/>
    </source>
</evidence>
<dbReference type="InterPro" id="IPR023772">
    <property type="entry name" value="DNA-bd_HTH_TetR-type_CS"/>
</dbReference>
<dbReference type="PANTHER" id="PTHR43479:SF11">
    <property type="entry name" value="ACREF_ENVCD OPERON REPRESSOR-RELATED"/>
    <property type="match status" value="1"/>
</dbReference>
<dbReference type="Pfam" id="PF00440">
    <property type="entry name" value="TetR_N"/>
    <property type="match status" value="1"/>
</dbReference>
<dbReference type="InterPro" id="IPR050624">
    <property type="entry name" value="HTH-type_Tx_Regulator"/>
</dbReference>
<evidence type="ECO:0000313" key="4">
    <source>
        <dbReference type="EMBL" id="MBO8451994.1"/>
    </source>
</evidence>
<reference evidence="4" key="1">
    <citation type="submission" date="2020-10" db="EMBL/GenBank/DDBJ databases">
        <authorList>
            <person name="Gilroy R."/>
        </authorList>
    </citation>
    <scope>NUCLEOTIDE SEQUENCE</scope>
    <source>
        <strain evidence="4">B1-20833</strain>
    </source>
</reference>
<dbReference type="SUPFAM" id="SSF48498">
    <property type="entry name" value="Tetracyclin repressor-like, C-terminal domain"/>
    <property type="match status" value="1"/>
</dbReference>
<protein>
    <submittedName>
        <fullName evidence="4">TetR/AcrR family transcriptional regulator</fullName>
    </submittedName>
</protein>
<evidence type="ECO:0000313" key="5">
    <source>
        <dbReference type="Proteomes" id="UP000823661"/>
    </source>
</evidence>